<sequence length="94" mass="10412">MSLFPAYANDNKDISKKIDQYEDNCGESLALEAQLLASDNDEEHEGRYTAPTAPTAPTATSQSLQLSDCDYYVDCKLDVGNLRVSTLYYPGRPQ</sequence>
<feature type="compositionally biased region" description="Low complexity" evidence="1">
    <location>
        <begin position="49"/>
        <end position="60"/>
    </location>
</feature>
<proteinExistence type="predicted"/>
<dbReference type="EMBL" id="ODYU01003126">
    <property type="protein sequence ID" value="SOQ41494.1"/>
    <property type="molecule type" value="Genomic_DNA"/>
</dbReference>
<evidence type="ECO:0000256" key="1">
    <source>
        <dbReference type="SAM" id="MobiDB-lite"/>
    </source>
</evidence>
<dbReference type="AlphaFoldDB" id="A0A2H1VML3"/>
<organism evidence="2">
    <name type="scientific">Spodoptera frugiperda</name>
    <name type="common">Fall armyworm</name>
    <dbReference type="NCBI Taxonomy" id="7108"/>
    <lineage>
        <taxon>Eukaryota</taxon>
        <taxon>Metazoa</taxon>
        <taxon>Ecdysozoa</taxon>
        <taxon>Arthropoda</taxon>
        <taxon>Hexapoda</taxon>
        <taxon>Insecta</taxon>
        <taxon>Pterygota</taxon>
        <taxon>Neoptera</taxon>
        <taxon>Endopterygota</taxon>
        <taxon>Lepidoptera</taxon>
        <taxon>Glossata</taxon>
        <taxon>Ditrysia</taxon>
        <taxon>Noctuoidea</taxon>
        <taxon>Noctuidae</taxon>
        <taxon>Amphipyrinae</taxon>
        <taxon>Spodoptera</taxon>
    </lineage>
</organism>
<gene>
    <name evidence="2" type="ORF">SFRICE_024919</name>
</gene>
<evidence type="ECO:0000313" key="2">
    <source>
        <dbReference type="EMBL" id="SOQ41494.1"/>
    </source>
</evidence>
<accession>A0A2H1VML3</accession>
<protein>
    <submittedName>
        <fullName evidence="2">SFRICE_024919</fullName>
    </submittedName>
</protein>
<feature type="region of interest" description="Disordered" evidence="1">
    <location>
        <begin position="38"/>
        <end position="61"/>
    </location>
</feature>
<reference evidence="2" key="1">
    <citation type="submission" date="2016-07" db="EMBL/GenBank/DDBJ databases">
        <authorList>
            <person name="Bretaudeau A."/>
        </authorList>
    </citation>
    <scope>NUCLEOTIDE SEQUENCE</scope>
    <source>
        <strain evidence="2">Rice</strain>
        <tissue evidence="2">Whole body</tissue>
    </source>
</reference>
<name>A0A2H1VML3_SPOFR</name>